<evidence type="ECO:0000256" key="1">
    <source>
        <dbReference type="SAM" id="SignalP"/>
    </source>
</evidence>
<dbReference type="EMBL" id="LT859958">
    <property type="protein sequence ID" value="SMX54010.1"/>
    <property type="molecule type" value="Genomic_DNA"/>
</dbReference>
<evidence type="ECO:0000313" key="4">
    <source>
        <dbReference type="Proteomes" id="UP000195514"/>
    </source>
</evidence>
<gene>
    <name evidence="3" type="ORF">CFX1CAM_0945</name>
</gene>
<organism evidence="3 4">
    <name type="scientific">Candidatus Brevifilum fermentans</name>
    <dbReference type="NCBI Taxonomy" id="1986204"/>
    <lineage>
        <taxon>Bacteria</taxon>
        <taxon>Bacillati</taxon>
        <taxon>Chloroflexota</taxon>
        <taxon>Anaerolineae</taxon>
        <taxon>Anaerolineales</taxon>
        <taxon>Anaerolineaceae</taxon>
        <taxon>Candidatus Brevifilum</taxon>
    </lineage>
</organism>
<feature type="signal peptide" evidence="1">
    <location>
        <begin position="1"/>
        <end position="28"/>
    </location>
</feature>
<feature type="chain" id="PRO_5012870759" description="Putative amidase domain-containing protein" evidence="1">
    <location>
        <begin position="29"/>
        <end position="398"/>
    </location>
</feature>
<accession>A0A1Y6K7K2</accession>
<dbReference type="OrthoDB" id="9812429at2"/>
<name>A0A1Y6K7K2_9CHLR</name>
<evidence type="ECO:0000259" key="2">
    <source>
        <dbReference type="Pfam" id="PF12671"/>
    </source>
</evidence>
<proteinExistence type="predicted"/>
<dbReference type="RefSeq" id="WP_087861908.1">
    <property type="nucleotide sequence ID" value="NZ_LT859958.1"/>
</dbReference>
<sequence length="398" mass="44824">MKQNRIFQKISFLLIFGLLLSSFQTAWASPTRSVDSQFRHSSVFLSGVGDDPISESQNHEGEIIASVKKYFEARYQNLIGLKDENYINSFISNDQSDPSWIQLEGLRSKTIGKINSSFYLPYEEYEIDLSFSEISIDGSSATVFLNENGLVTFKDPTILPVELSEISHKMLLIDDGTGWRIINDNYQDAFTFQIEGRSEDEIFSTIEGNIVNQKREVEIFPPQDYTAPPSNFINLTYNRTAAVNYANTWKNGVNPSFWQESQDCTNFVSQAVYAGTNQVMSTPNDYYNKWYFDSYTKSGSFPWINVGGFYSFLTSNTGRGPIGYSSGSYLCYLSGGDVVVMQYTSGGWRHAVLVTALTGSCHDYTKIQVASHSPFGSYNLAYFSPSNFFALNITGYNN</sequence>
<reference evidence="4" key="1">
    <citation type="submission" date="2017-05" db="EMBL/GenBank/DDBJ databases">
        <authorList>
            <person name="Kirkegaard R."/>
            <person name="Mcilroy J S."/>
        </authorList>
    </citation>
    <scope>NUCLEOTIDE SEQUENCE [LARGE SCALE GENOMIC DNA]</scope>
</reference>
<dbReference type="KEGG" id="abat:CFX1CAM_0945"/>
<protein>
    <recommendedName>
        <fullName evidence="2">Putative amidase domain-containing protein</fullName>
    </recommendedName>
</protein>
<dbReference type="PANTHER" id="PTHR40032:SF1">
    <property type="entry name" value="EXPORTED PROTEIN"/>
    <property type="match status" value="1"/>
</dbReference>
<dbReference type="Pfam" id="PF12671">
    <property type="entry name" value="Amidase_6"/>
    <property type="match status" value="1"/>
</dbReference>
<dbReference type="Proteomes" id="UP000195514">
    <property type="component" value="Chromosome I"/>
</dbReference>
<dbReference type="PANTHER" id="PTHR40032">
    <property type="entry name" value="EXPORTED PROTEIN-RELATED"/>
    <property type="match status" value="1"/>
</dbReference>
<evidence type="ECO:0000313" key="3">
    <source>
        <dbReference type="EMBL" id="SMX54010.1"/>
    </source>
</evidence>
<keyword evidence="1" id="KW-0732">Signal</keyword>
<keyword evidence="4" id="KW-1185">Reference proteome</keyword>
<dbReference type="InterPro" id="IPR024301">
    <property type="entry name" value="Amidase_6"/>
</dbReference>
<dbReference type="AlphaFoldDB" id="A0A1Y6K7K2"/>
<feature type="domain" description="Putative amidase" evidence="2">
    <location>
        <begin position="237"/>
        <end position="373"/>
    </location>
</feature>